<comment type="caution">
    <text evidence="1">The sequence shown here is derived from an EMBL/GenBank/DDBJ whole genome shotgun (WGS) entry which is preliminary data.</text>
</comment>
<evidence type="ECO:0000313" key="1">
    <source>
        <dbReference type="EMBL" id="CAK1548615.1"/>
    </source>
</evidence>
<keyword evidence="2" id="KW-1185">Reference proteome</keyword>
<sequence>MKIPREKLSALWNVVKDKRNPLNISYETLAKYRPLFRYLSGKEIARLNLSDSKILSYIGTHADLDRHQVGLVASKYIRLNEKWSEPRYLNLMNNLLCGVPMTFMRKIPENTYLQLSHQVFYHIHACDPLQRRFYLALMMRTQVLGKSYSWSASDVARLGLLLAEVSGPALSSISPKAMAGITAQVMLKMSPHNLQYLTEAQLQYIGQKPLNILARKLKGYQDQLQIYGNGAACKTTSVNLYYLSFTISTIILLNESI</sequence>
<dbReference type="Proteomes" id="UP001497472">
    <property type="component" value="Unassembled WGS sequence"/>
</dbReference>
<dbReference type="AlphaFoldDB" id="A0AAV1JJ81"/>
<protein>
    <submittedName>
        <fullName evidence="1">Uncharacterized protein</fullName>
    </submittedName>
</protein>
<gene>
    <name evidence="1" type="ORF">LNINA_LOCUS7982</name>
</gene>
<accession>A0AAV1JJ81</accession>
<name>A0AAV1JJ81_9NEOP</name>
<dbReference type="EMBL" id="CAVLEF010000010">
    <property type="protein sequence ID" value="CAK1548615.1"/>
    <property type="molecule type" value="Genomic_DNA"/>
</dbReference>
<proteinExistence type="predicted"/>
<reference evidence="1 2" key="1">
    <citation type="submission" date="2023-11" db="EMBL/GenBank/DDBJ databases">
        <authorList>
            <person name="Okamura Y."/>
        </authorList>
    </citation>
    <scope>NUCLEOTIDE SEQUENCE [LARGE SCALE GENOMIC DNA]</scope>
</reference>
<organism evidence="1 2">
    <name type="scientific">Leptosia nina</name>
    <dbReference type="NCBI Taxonomy" id="320188"/>
    <lineage>
        <taxon>Eukaryota</taxon>
        <taxon>Metazoa</taxon>
        <taxon>Ecdysozoa</taxon>
        <taxon>Arthropoda</taxon>
        <taxon>Hexapoda</taxon>
        <taxon>Insecta</taxon>
        <taxon>Pterygota</taxon>
        <taxon>Neoptera</taxon>
        <taxon>Endopterygota</taxon>
        <taxon>Lepidoptera</taxon>
        <taxon>Glossata</taxon>
        <taxon>Ditrysia</taxon>
        <taxon>Papilionoidea</taxon>
        <taxon>Pieridae</taxon>
        <taxon>Pierinae</taxon>
        <taxon>Leptosia</taxon>
    </lineage>
</organism>
<evidence type="ECO:0000313" key="2">
    <source>
        <dbReference type="Proteomes" id="UP001497472"/>
    </source>
</evidence>